<comment type="similarity">
    <text evidence="1">Belongs to the bacterial solute-binding protein 3 family.</text>
</comment>
<organism evidence="4 5">
    <name type="scientific">Vibrio furnissii</name>
    <dbReference type="NCBI Taxonomy" id="29494"/>
    <lineage>
        <taxon>Bacteria</taxon>
        <taxon>Pseudomonadati</taxon>
        <taxon>Pseudomonadota</taxon>
        <taxon>Gammaproteobacteria</taxon>
        <taxon>Vibrionales</taxon>
        <taxon>Vibrionaceae</taxon>
        <taxon>Vibrio</taxon>
    </lineage>
</organism>
<dbReference type="Pfam" id="PF00497">
    <property type="entry name" value="SBP_bac_3"/>
    <property type="match status" value="1"/>
</dbReference>
<reference evidence="4 5" key="1">
    <citation type="submission" date="2015-08" db="EMBL/GenBank/DDBJ databases">
        <title>Antibacterial properties of a collection of Vibrionaceae strains.</title>
        <authorList>
            <person name="Giubergia S."/>
        </authorList>
    </citation>
    <scope>NUCLEOTIDE SEQUENCE [LARGE SCALE GENOMIC DNA]</scope>
    <source>
        <strain evidence="4 5">S0821</strain>
    </source>
</reference>
<dbReference type="EMBL" id="LKHS01000009">
    <property type="protein sequence ID" value="KQH86079.1"/>
    <property type="molecule type" value="Genomic_DNA"/>
</dbReference>
<evidence type="ECO:0000313" key="5">
    <source>
        <dbReference type="Proteomes" id="UP000051221"/>
    </source>
</evidence>
<protein>
    <submittedName>
        <fullName evidence="4">Amino acid ABC transporter substrate-binding protein</fullName>
    </submittedName>
</protein>
<name>A0A0Q2N2P1_VIBFU</name>
<keyword evidence="2" id="KW-0732">Signal</keyword>
<evidence type="ECO:0000313" key="4">
    <source>
        <dbReference type="EMBL" id="KQH86079.1"/>
    </source>
</evidence>
<dbReference type="PANTHER" id="PTHR35936">
    <property type="entry name" value="MEMBRANE-BOUND LYTIC MUREIN TRANSGLYCOSYLASE F"/>
    <property type="match status" value="1"/>
</dbReference>
<dbReference type="Gene3D" id="3.40.190.10">
    <property type="entry name" value="Periplasmic binding protein-like II"/>
    <property type="match status" value="2"/>
</dbReference>
<dbReference type="InParanoid" id="A0A0Q2N2P1"/>
<evidence type="ECO:0000259" key="3">
    <source>
        <dbReference type="SMART" id="SM00062"/>
    </source>
</evidence>
<gene>
    <name evidence="4" type="ORF">AMR76_11985</name>
</gene>
<dbReference type="SUPFAM" id="SSF53850">
    <property type="entry name" value="Periplasmic binding protein-like II"/>
    <property type="match status" value="1"/>
</dbReference>
<feature type="domain" description="Solute-binding protein family 3/N-terminal" evidence="3">
    <location>
        <begin position="7"/>
        <end position="219"/>
    </location>
</feature>
<keyword evidence="5" id="KW-1185">Reference proteome</keyword>
<dbReference type="PANTHER" id="PTHR35936:SF25">
    <property type="entry name" value="ABC TRANSPORTER SUBSTRATE-BINDING PROTEIN"/>
    <property type="match status" value="1"/>
</dbReference>
<evidence type="ECO:0000256" key="1">
    <source>
        <dbReference type="ARBA" id="ARBA00010333"/>
    </source>
</evidence>
<accession>A0A0Q2N2P1</accession>
<proteinExistence type="inferred from homology"/>
<dbReference type="SMART" id="SM00062">
    <property type="entry name" value="PBPb"/>
    <property type="match status" value="1"/>
</dbReference>
<sequence>MQDAWPPYIIDTSDYPGISVEIAQQAYASQGYQLELDIKPWSRALKEIQHGRDQIVIAAWYSAQREPQLRFSDPYLYTEIHLIARKDQQVYFGNFEDLKDKTVGIVENYAYDDDFMASPWFKRVPSSDLLSSIRKVHTGRVDLFIEDERVARWTMAENNIPPEDFNYIQPPVSLSPLYIMVARDNPNAQTYLDAFNRGLKAIQASGAYLAILHKYDTDVPNKKKPAH</sequence>
<dbReference type="Proteomes" id="UP000051221">
    <property type="component" value="Unassembled WGS sequence"/>
</dbReference>
<dbReference type="AlphaFoldDB" id="A0A0Q2N2P1"/>
<comment type="caution">
    <text evidence="4">The sequence shown here is derived from an EMBL/GenBank/DDBJ whole genome shotgun (WGS) entry which is preliminary data.</text>
</comment>
<dbReference type="InterPro" id="IPR001638">
    <property type="entry name" value="Solute-binding_3/MltF_N"/>
</dbReference>
<evidence type="ECO:0000256" key="2">
    <source>
        <dbReference type="ARBA" id="ARBA00022729"/>
    </source>
</evidence>